<dbReference type="Pfam" id="PF00067">
    <property type="entry name" value="p450"/>
    <property type="match status" value="2"/>
</dbReference>
<keyword evidence="11" id="KW-1185">Reference proteome</keyword>
<comment type="cofactor">
    <cofactor evidence="7">
        <name>heme</name>
        <dbReference type="ChEBI" id="CHEBI:30413"/>
    </cofactor>
</comment>
<dbReference type="InterPro" id="IPR001128">
    <property type="entry name" value="Cyt_P450"/>
</dbReference>
<evidence type="ECO:0008006" key="12">
    <source>
        <dbReference type="Google" id="ProtNLM"/>
    </source>
</evidence>
<keyword evidence="3 7" id="KW-0479">Metal-binding</keyword>
<dbReference type="GO" id="GO:0006082">
    <property type="term" value="P:organic acid metabolic process"/>
    <property type="evidence" value="ECO:0007669"/>
    <property type="project" value="TreeGrafter"/>
</dbReference>
<comment type="similarity">
    <text evidence="2 8">Belongs to the cytochrome P450 family.</text>
</comment>
<dbReference type="PANTHER" id="PTHR24300">
    <property type="entry name" value="CYTOCHROME P450 508A4-RELATED"/>
    <property type="match status" value="1"/>
</dbReference>
<name>A0A9P9YCQ5_9MUSC</name>
<dbReference type="PRINTS" id="PR00385">
    <property type="entry name" value="P450"/>
</dbReference>
<dbReference type="GO" id="GO:0016020">
    <property type="term" value="C:membrane"/>
    <property type="evidence" value="ECO:0007669"/>
    <property type="project" value="UniProtKB-SubCell"/>
</dbReference>
<sequence>MLADSYLIKFVLRQLQVQQDGDAQHLLMVFLGLLALVSLLQWLVRNYRELRKLPPGPWGLPVIGYLLFMGNEKHTRFMELAKRYGSLFSTRLGSQLTVVMSDYKMIRECFRREEFTGRPDTPFMQTLNGYGIINSTGKLWKDQRRFLHDKLRQFGMTYMGNGKQQMQKRIMVSSANPDQQSVEQPVTPCSPLPSFFPKQTEVHEFIGHLHASDGQPVDMSPVISVAVSNVICSLMMSTRFSIDDPKFRRFNFLIEEGMRLFGEIHTVDYIPTMQCFPSISTAKNKIAQNRAEMQRFYQDVIDDHKRSFDPSNIRDLVDFYLCEIEKAKAEGTDAELFDGKNHEEQMVQVIIDLFSAGMETIKTTLLWINVFMLRNPKEMRRVQDELDQVVGRHRLPTIEDLQYLPITESTILESMRRSSIVPLATTHSPTRDVELNGYTIPAGSHVIPLINSVHMDPNLWEKPEEFRPSRFIDTEGKVRKPEYFIPFGVGRRMCLGDVLARMELFLFFASFMHCFDIALPEGQPLPSLKGNVGATITPEAFKVCLKRRPLAPTAADPHHMRNVGAN</sequence>
<dbReference type="GO" id="GO:0008395">
    <property type="term" value="F:steroid hydroxylase activity"/>
    <property type="evidence" value="ECO:0007669"/>
    <property type="project" value="TreeGrafter"/>
</dbReference>
<evidence type="ECO:0000256" key="9">
    <source>
        <dbReference type="SAM" id="Phobius"/>
    </source>
</evidence>
<gene>
    <name evidence="10" type="ORF">M5D96_012640</name>
</gene>
<keyword evidence="6 9" id="KW-0472">Membrane</keyword>
<evidence type="ECO:0000256" key="7">
    <source>
        <dbReference type="PIRSR" id="PIRSR602401-1"/>
    </source>
</evidence>
<dbReference type="GO" id="GO:0005737">
    <property type="term" value="C:cytoplasm"/>
    <property type="evidence" value="ECO:0007669"/>
    <property type="project" value="TreeGrafter"/>
</dbReference>
<dbReference type="GO" id="GO:0016712">
    <property type="term" value="F:oxidoreductase activity, acting on paired donors, with incorporation or reduction of molecular oxygen, reduced flavin or flavoprotein as one donor, and incorporation of one atom of oxygen"/>
    <property type="evidence" value="ECO:0007669"/>
    <property type="project" value="TreeGrafter"/>
</dbReference>
<feature type="binding site" description="axial binding residue" evidence="7">
    <location>
        <position position="494"/>
    </location>
    <ligand>
        <name>heme</name>
        <dbReference type="ChEBI" id="CHEBI:30413"/>
    </ligand>
    <ligandPart>
        <name>Fe</name>
        <dbReference type="ChEBI" id="CHEBI:18248"/>
    </ligandPart>
</feature>
<dbReference type="Proteomes" id="UP001059596">
    <property type="component" value="Unassembled WGS sequence"/>
</dbReference>
<evidence type="ECO:0000256" key="5">
    <source>
        <dbReference type="ARBA" id="ARBA00023033"/>
    </source>
</evidence>
<dbReference type="InterPro" id="IPR017972">
    <property type="entry name" value="Cyt_P450_CS"/>
</dbReference>
<evidence type="ECO:0000256" key="1">
    <source>
        <dbReference type="ARBA" id="ARBA00004370"/>
    </source>
</evidence>
<comment type="caution">
    <text evidence="10">The sequence shown here is derived from an EMBL/GenBank/DDBJ whole genome shotgun (WGS) entry which is preliminary data.</text>
</comment>
<dbReference type="PANTHER" id="PTHR24300:SF413">
    <property type="entry name" value="CYTOCHROME P450 18A1"/>
    <property type="match status" value="1"/>
</dbReference>
<evidence type="ECO:0000256" key="8">
    <source>
        <dbReference type="RuleBase" id="RU000461"/>
    </source>
</evidence>
<keyword evidence="7 8" id="KW-0349">Heme</keyword>
<dbReference type="GO" id="GO:0005506">
    <property type="term" value="F:iron ion binding"/>
    <property type="evidence" value="ECO:0007669"/>
    <property type="project" value="InterPro"/>
</dbReference>
<dbReference type="PROSITE" id="PS00086">
    <property type="entry name" value="CYTOCHROME_P450"/>
    <property type="match status" value="1"/>
</dbReference>
<evidence type="ECO:0000313" key="10">
    <source>
        <dbReference type="EMBL" id="KAI8034587.1"/>
    </source>
</evidence>
<evidence type="ECO:0000256" key="3">
    <source>
        <dbReference type="ARBA" id="ARBA00022723"/>
    </source>
</evidence>
<proteinExistence type="inferred from homology"/>
<feature type="transmembrane region" description="Helical" evidence="9">
    <location>
        <begin position="25"/>
        <end position="44"/>
    </location>
</feature>
<organism evidence="10 11">
    <name type="scientific">Drosophila gunungcola</name>
    <name type="common">fruit fly</name>
    <dbReference type="NCBI Taxonomy" id="103775"/>
    <lineage>
        <taxon>Eukaryota</taxon>
        <taxon>Metazoa</taxon>
        <taxon>Ecdysozoa</taxon>
        <taxon>Arthropoda</taxon>
        <taxon>Hexapoda</taxon>
        <taxon>Insecta</taxon>
        <taxon>Pterygota</taxon>
        <taxon>Neoptera</taxon>
        <taxon>Endopterygota</taxon>
        <taxon>Diptera</taxon>
        <taxon>Brachycera</taxon>
        <taxon>Muscomorpha</taxon>
        <taxon>Ephydroidea</taxon>
        <taxon>Drosophilidae</taxon>
        <taxon>Drosophila</taxon>
        <taxon>Sophophora</taxon>
    </lineage>
</organism>
<dbReference type="SUPFAM" id="SSF48264">
    <property type="entry name" value="Cytochrome P450"/>
    <property type="match status" value="2"/>
</dbReference>
<dbReference type="Gene3D" id="1.10.630.10">
    <property type="entry name" value="Cytochrome P450"/>
    <property type="match status" value="1"/>
</dbReference>
<dbReference type="InterPro" id="IPR002401">
    <property type="entry name" value="Cyt_P450_E_grp-I"/>
</dbReference>
<dbReference type="PRINTS" id="PR00463">
    <property type="entry name" value="EP450I"/>
</dbReference>
<keyword evidence="8" id="KW-0560">Oxidoreductase</keyword>
<dbReference type="AlphaFoldDB" id="A0A9P9YCQ5"/>
<keyword evidence="4 7" id="KW-0408">Iron</keyword>
<evidence type="ECO:0000256" key="4">
    <source>
        <dbReference type="ARBA" id="ARBA00023004"/>
    </source>
</evidence>
<reference evidence="10" key="1">
    <citation type="journal article" date="2023" name="Genome Biol. Evol.">
        <title>Long-read-based Genome Assembly of Drosophila gunungcola Reveals Fewer Chemosensory Genes in Flower-breeding Species.</title>
        <authorList>
            <person name="Negi A."/>
            <person name="Liao B.Y."/>
            <person name="Yeh S.D."/>
        </authorList>
    </citation>
    <scope>NUCLEOTIDE SEQUENCE</scope>
    <source>
        <strain evidence="10">Sukarami</strain>
    </source>
</reference>
<evidence type="ECO:0000256" key="2">
    <source>
        <dbReference type="ARBA" id="ARBA00010617"/>
    </source>
</evidence>
<comment type="subcellular location">
    <subcellularLocation>
        <location evidence="1">Membrane</location>
    </subcellularLocation>
</comment>
<keyword evidence="9" id="KW-1133">Transmembrane helix</keyword>
<dbReference type="EMBL" id="JAMKOV010000067">
    <property type="protein sequence ID" value="KAI8034587.1"/>
    <property type="molecule type" value="Genomic_DNA"/>
</dbReference>
<dbReference type="GO" id="GO:0020037">
    <property type="term" value="F:heme binding"/>
    <property type="evidence" value="ECO:0007669"/>
    <property type="project" value="InterPro"/>
</dbReference>
<protein>
    <recommendedName>
        <fullName evidence="12">Cytochrome P450 18a1</fullName>
    </recommendedName>
</protein>
<dbReference type="InterPro" id="IPR036396">
    <property type="entry name" value="Cyt_P450_sf"/>
</dbReference>
<evidence type="ECO:0000256" key="6">
    <source>
        <dbReference type="ARBA" id="ARBA00023136"/>
    </source>
</evidence>
<keyword evidence="5 8" id="KW-0503">Monooxygenase</keyword>
<keyword evidence="9" id="KW-0812">Transmembrane</keyword>
<dbReference type="InterPro" id="IPR050182">
    <property type="entry name" value="Cytochrome_P450_fam2"/>
</dbReference>
<evidence type="ECO:0000313" key="11">
    <source>
        <dbReference type="Proteomes" id="UP001059596"/>
    </source>
</evidence>
<dbReference type="CDD" id="cd20652">
    <property type="entry name" value="CYP306A1-like"/>
    <property type="match status" value="1"/>
</dbReference>
<accession>A0A9P9YCQ5</accession>
<dbReference type="GO" id="GO:0006805">
    <property type="term" value="P:xenobiotic metabolic process"/>
    <property type="evidence" value="ECO:0007669"/>
    <property type="project" value="TreeGrafter"/>
</dbReference>
<dbReference type="FunFam" id="1.10.630.10:FF:000070">
    <property type="entry name" value="cytochrome P450 18a1"/>
    <property type="match status" value="1"/>
</dbReference>